<evidence type="ECO:0000313" key="3">
    <source>
        <dbReference type="Proteomes" id="UP000070544"/>
    </source>
</evidence>
<evidence type="ECO:0000259" key="1">
    <source>
        <dbReference type="Pfam" id="PF08241"/>
    </source>
</evidence>
<dbReference type="GO" id="GO:0032259">
    <property type="term" value="P:methylation"/>
    <property type="evidence" value="ECO:0007669"/>
    <property type="project" value="UniProtKB-KW"/>
</dbReference>
<name>A0A139AKW1_GONPJ</name>
<keyword evidence="2" id="KW-0808">Transferase</keyword>
<evidence type="ECO:0000313" key="2">
    <source>
        <dbReference type="EMBL" id="KXS17133.1"/>
    </source>
</evidence>
<keyword evidence="2" id="KW-0489">Methyltransferase</keyword>
<dbReference type="OMA" id="MNMGYWE"/>
<proteinExistence type="predicted"/>
<reference evidence="2 3" key="1">
    <citation type="journal article" date="2015" name="Genome Biol. Evol.">
        <title>Phylogenomic analyses indicate that early fungi evolved digesting cell walls of algal ancestors of land plants.</title>
        <authorList>
            <person name="Chang Y."/>
            <person name="Wang S."/>
            <person name="Sekimoto S."/>
            <person name="Aerts A.L."/>
            <person name="Choi C."/>
            <person name="Clum A."/>
            <person name="LaButti K.M."/>
            <person name="Lindquist E.A."/>
            <person name="Yee Ngan C."/>
            <person name="Ohm R.A."/>
            <person name="Salamov A.A."/>
            <person name="Grigoriev I.V."/>
            <person name="Spatafora J.W."/>
            <person name="Berbee M.L."/>
        </authorList>
    </citation>
    <scope>NUCLEOTIDE SEQUENCE [LARGE SCALE GENOMIC DNA]</scope>
    <source>
        <strain evidence="2 3">JEL478</strain>
    </source>
</reference>
<gene>
    <name evidence="2" type="ORF">M427DRAFT_153959</name>
</gene>
<sequence>MGSEEETYGMAHRQLNYQSPDSLWLNMGLWSDPDDTFQDACKRLAMTLAKIARVSQGCSWFDTGYGCGDQTNLFLQQFRPARYVGVTYEKSHYIAAQKRVQRPSDCQVTLLKGDAVRPDSWSSDSELGGGAGDIRGSENKFDVVTCLDCAYHFRTREDFLHLLHRKLLREGGTLALADIIAGEKPWTQSLNWWNPVSTLGVVLMQALFLLIMTATNVPLTNLWPGPAHYEAHLRRAGFVDVGVTDISNQVFPGFLAFLERFRTQRLPHIMVRDGFSYPSRVVARWAFWGILAVLRFSVAKRWLVFVLAHGTKSRE</sequence>
<dbReference type="STRING" id="1344416.A0A139AKW1"/>
<dbReference type="Gene3D" id="3.40.50.150">
    <property type="entry name" value="Vaccinia Virus protein VP39"/>
    <property type="match status" value="1"/>
</dbReference>
<dbReference type="GO" id="GO:0008757">
    <property type="term" value="F:S-adenosylmethionine-dependent methyltransferase activity"/>
    <property type="evidence" value="ECO:0007669"/>
    <property type="project" value="InterPro"/>
</dbReference>
<dbReference type="InterPro" id="IPR029063">
    <property type="entry name" value="SAM-dependent_MTases_sf"/>
</dbReference>
<dbReference type="EMBL" id="KQ965748">
    <property type="protein sequence ID" value="KXS17133.1"/>
    <property type="molecule type" value="Genomic_DNA"/>
</dbReference>
<organism evidence="2 3">
    <name type="scientific">Gonapodya prolifera (strain JEL478)</name>
    <name type="common">Monoblepharis prolifera</name>
    <dbReference type="NCBI Taxonomy" id="1344416"/>
    <lineage>
        <taxon>Eukaryota</taxon>
        <taxon>Fungi</taxon>
        <taxon>Fungi incertae sedis</taxon>
        <taxon>Chytridiomycota</taxon>
        <taxon>Chytridiomycota incertae sedis</taxon>
        <taxon>Monoblepharidomycetes</taxon>
        <taxon>Monoblepharidales</taxon>
        <taxon>Gonapodyaceae</taxon>
        <taxon>Gonapodya</taxon>
    </lineage>
</organism>
<dbReference type="SUPFAM" id="SSF53335">
    <property type="entry name" value="S-adenosyl-L-methionine-dependent methyltransferases"/>
    <property type="match status" value="1"/>
</dbReference>
<keyword evidence="3" id="KW-1185">Reference proteome</keyword>
<accession>A0A139AKW1</accession>
<dbReference type="OrthoDB" id="61390at2759"/>
<dbReference type="Pfam" id="PF08241">
    <property type="entry name" value="Methyltransf_11"/>
    <property type="match status" value="1"/>
</dbReference>
<dbReference type="InterPro" id="IPR013216">
    <property type="entry name" value="Methyltransf_11"/>
</dbReference>
<dbReference type="Proteomes" id="UP000070544">
    <property type="component" value="Unassembled WGS sequence"/>
</dbReference>
<feature type="domain" description="Methyltransferase type 11" evidence="1">
    <location>
        <begin position="62"/>
        <end position="175"/>
    </location>
</feature>
<protein>
    <submittedName>
        <fullName evidence="2">S-adenosyl-L-methionine-dependent methyltransferase</fullName>
    </submittedName>
</protein>
<dbReference type="AlphaFoldDB" id="A0A139AKW1"/>